<dbReference type="SUPFAM" id="SSF49785">
    <property type="entry name" value="Galactose-binding domain-like"/>
    <property type="match status" value="1"/>
</dbReference>
<evidence type="ECO:0000256" key="1">
    <source>
        <dbReference type="PROSITE-ProRule" id="PRU00076"/>
    </source>
</evidence>
<dbReference type="InterPro" id="IPR000742">
    <property type="entry name" value="EGF"/>
</dbReference>
<dbReference type="HOGENOM" id="CLU_389075_0_0_1"/>
<proteinExistence type="predicted"/>
<accession>L1J8Z4</accession>
<dbReference type="Gene3D" id="2.60.120.260">
    <property type="entry name" value="Galactose-binding domain-like"/>
    <property type="match status" value="1"/>
</dbReference>
<dbReference type="PROSITE" id="PS50026">
    <property type="entry name" value="EGF_3"/>
    <property type="match status" value="1"/>
</dbReference>
<comment type="caution">
    <text evidence="1">Lacks conserved residue(s) required for the propagation of feature annotation.</text>
</comment>
<dbReference type="EMBL" id="JH993001">
    <property type="protein sequence ID" value="EKX45028.1"/>
    <property type="molecule type" value="Genomic_DNA"/>
</dbReference>
<reference evidence="3 5" key="1">
    <citation type="journal article" date="2012" name="Nature">
        <title>Algal genomes reveal evolutionary mosaicism and the fate of nucleomorphs.</title>
        <authorList>
            <consortium name="DOE Joint Genome Institute"/>
            <person name="Curtis B.A."/>
            <person name="Tanifuji G."/>
            <person name="Burki F."/>
            <person name="Gruber A."/>
            <person name="Irimia M."/>
            <person name="Maruyama S."/>
            <person name="Arias M.C."/>
            <person name="Ball S.G."/>
            <person name="Gile G.H."/>
            <person name="Hirakawa Y."/>
            <person name="Hopkins J.F."/>
            <person name="Kuo A."/>
            <person name="Rensing S.A."/>
            <person name="Schmutz J."/>
            <person name="Symeonidi A."/>
            <person name="Elias M."/>
            <person name="Eveleigh R.J."/>
            <person name="Herman E.K."/>
            <person name="Klute M.J."/>
            <person name="Nakayama T."/>
            <person name="Obornik M."/>
            <person name="Reyes-Prieto A."/>
            <person name="Armbrust E.V."/>
            <person name="Aves S.J."/>
            <person name="Beiko R.G."/>
            <person name="Coutinho P."/>
            <person name="Dacks J.B."/>
            <person name="Durnford D.G."/>
            <person name="Fast N.M."/>
            <person name="Green B.R."/>
            <person name="Grisdale C.J."/>
            <person name="Hempel F."/>
            <person name="Henrissat B."/>
            <person name="Hoppner M.P."/>
            <person name="Ishida K."/>
            <person name="Kim E."/>
            <person name="Koreny L."/>
            <person name="Kroth P.G."/>
            <person name="Liu Y."/>
            <person name="Malik S.B."/>
            <person name="Maier U.G."/>
            <person name="McRose D."/>
            <person name="Mock T."/>
            <person name="Neilson J.A."/>
            <person name="Onodera N.T."/>
            <person name="Poole A.M."/>
            <person name="Pritham E.J."/>
            <person name="Richards T.A."/>
            <person name="Rocap G."/>
            <person name="Roy S.W."/>
            <person name="Sarai C."/>
            <person name="Schaack S."/>
            <person name="Shirato S."/>
            <person name="Slamovits C.H."/>
            <person name="Spencer D.F."/>
            <person name="Suzuki S."/>
            <person name="Worden A.Z."/>
            <person name="Zauner S."/>
            <person name="Barry K."/>
            <person name="Bell C."/>
            <person name="Bharti A.K."/>
            <person name="Crow J.A."/>
            <person name="Grimwood J."/>
            <person name="Kramer R."/>
            <person name="Lindquist E."/>
            <person name="Lucas S."/>
            <person name="Salamov A."/>
            <person name="McFadden G.I."/>
            <person name="Lane C.E."/>
            <person name="Keeling P.J."/>
            <person name="Gray M.W."/>
            <person name="Grigoriev I.V."/>
            <person name="Archibald J.M."/>
        </authorList>
    </citation>
    <scope>NUCLEOTIDE SEQUENCE</scope>
    <source>
        <strain evidence="3 5">CCMP2712</strain>
    </source>
</reference>
<name>L1J8Z4_GUITC</name>
<gene>
    <name evidence="3" type="ORF">GUITHDRAFT_109073</name>
</gene>
<dbReference type="InterPro" id="IPR008979">
    <property type="entry name" value="Galactose-bd-like_sf"/>
</dbReference>
<dbReference type="GeneID" id="17301801"/>
<organism evidence="3">
    <name type="scientific">Guillardia theta (strain CCMP2712)</name>
    <name type="common">Cryptophyte</name>
    <dbReference type="NCBI Taxonomy" id="905079"/>
    <lineage>
        <taxon>Eukaryota</taxon>
        <taxon>Cryptophyceae</taxon>
        <taxon>Pyrenomonadales</taxon>
        <taxon>Geminigeraceae</taxon>
        <taxon>Guillardia</taxon>
    </lineage>
</organism>
<dbReference type="PaxDb" id="55529-EKX45028"/>
<keyword evidence="1" id="KW-1015">Disulfide bond</keyword>
<feature type="domain" description="EGF-like" evidence="2">
    <location>
        <begin position="483"/>
        <end position="519"/>
    </location>
</feature>
<dbReference type="KEGG" id="gtt:GUITHDRAFT_109073"/>
<dbReference type="RefSeq" id="XP_005832008.1">
    <property type="nucleotide sequence ID" value="XM_005831951.1"/>
</dbReference>
<evidence type="ECO:0000313" key="4">
    <source>
        <dbReference type="EnsemblProtists" id="EKX45028"/>
    </source>
</evidence>
<dbReference type="EnsemblProtists" id="EKX45028">
    <property type="protein sequence ID" value="EKX45028"/>
    <property type="gene ID" value="GUITHDRAFT_109073"/>
</dbReference>
<keyword evidence="1" id="KW-0245">EGF-like domain</keyword>
<reference evidence="4" key="3">
    <citation type="submission" date="2016-03" db="UniProtKB">
        <authorList>
            <consortium name="EnsemblProtists"/>
        </authorList>
    </citation>
    <scope>IDENTIFICATION</scope>
</reference>
<evidence type="ECO:0000313" key="5">
    <source>
        <dbReference type="Proteomes" id="UP000011087"/>
    </source>
</evidence>
<sequence>MSPSDGQLFALHHEVQVSLLVDGVVGEGWEAVIHLDGEPTLTFELENHRTSYQITLAAVSQGDHYVSVTFSDQHSMLSADPEKVGFRIGHSSEERGVNDAANVSDQSHTLRQRLEDVKDVSFVIIFFPPRQHCFISRNDAAISFAISEKYFSRFPEASKASLIINDHVALQWELDANMKSDPLSGTAMDLSDGLNYFASLTGFEDGFYQAKLVLTHGQSGEAIGRPAFTYFAVDEELEGAEGSCEDFWERGREGAGGEKLDIGLEQTHFIYGRGGPWKWGGLYGEQKRADGRRKEEGTCEDGSCDAASSMRRRRMTNVAYKKPVTLSSTGAGASENAVDGIVNVFYSVPFEQSHATTSGKVGEVEWLEVDLGRNEFVRAIDVWGAARARARLQYPMVVDEGSLAPFQVHFITENGETSNVLHFDDHSSVFSRTGILGVARHVRISRQLQDGSAALAVLELQVRVELTSQLYSHPPREQVWAEQEWECSRQCLHGRCVLDQRREDLICECDADWAGEMCNVHMLMTWRHLPFGVGGVREDSFWDQRLFDEAVNDLRAVQFPERCEAADSVNIRFENRGAAATFNYIGGLLSLSYLQGKTLILPTDDAWVYAHNQGCTDFECYFEPWTSCPENTTNKTGSFQMARSTHEMVFAMVPNKFARKGLLVRPDILQGQDFTVCALLLESDKVLSLSTELDVNSTMSRMRWSRPVLG</sequence>
<dbReference type="AlphaFoldDB" id="L1J8Z4"/>
<feature type="disulfide bond" evidence="1">
    <location>
        <begin position="509"/>
        <end position="518"/>
    </location>
</feature>
<evidence type="ECO:0000259" key="2">
    <source>
        <dbReference type="PROSITE" id="PS50026"/>
    </source>
</evidence>
<dbReference type="SUPFAM" id="SSF57196">
    <property type="entry name" value="EGF/Laminin"/>
    <property type="match status" value="1"/>
</dbReference>
<keyword evidence="5" id="KW-1185">Reference proteome</keyword>
<dbReference type="PROSITE" id="PS00022">
    <property type="entry name" value="EGF_1"/>
    <property type="match status" value="1"/>
</dbReference>
<evidence type="ECO:0000313" key="3">
    <source>
        <dbReference type="EMBL" id="EKX45028.1"/>
    </source>
</evidence>
<dbReference type="Proteomes" id="UP000011087">
    <property type="component" value="Unassembled WGS sequence"/>
</dbReference>
<reference evidence="5" key="2">
    <citation type="submission" date="2012-11" db="EMBL/GenBank/DDBJ databases">
        <authorList>
            <person name="Kuo A."/>
            <person name="Curtis B.A."/>
            <person name="Tanifuji G."/>
            <person name="Burki F."/>
            <person name="Gruber A."/>
            <person name="Irimia M."/>
            <person name="Maruyama S."/>
            <person name="Arias M.C."/>
            <person name="Ball S.G."/>
            <person name="Gile G.H."/>
            <person name="Hirakawa Y."/>
            <person name="Hopkins J.F."/>
            <person name="Rensing S.A."/>
            <person name="Schmutz J."/>
            <person name="Symeonidi A."/>
            <person name="Elias M."/>
            <person name="Eveleigh R.J."/>
            <person name="Herman E.K."/>
            <person name="Klute M.J."/>
            <person name="Nakayama T."/>
            <person name="Obornik M."/>
            <person name="Reyes-Prieto A."/>
            <person name="Armbrust E.V."/>
            <person name="Aves S.J."/>
            <person name="Beiko R.G."/>
            <person name="Coutinho P."/>
            <person name="Dacks J.B."/>
            <person name="Durnford D.G."/>
            <person name="Fast N.M."/>
            <person name="Green B.R."/>
            <person name="Grisdale C."/>
            <person name="Hempe F."/>
            <person name="Henrissat B."/>
            <person name="Hoppner M.P."/>
            <person name="Ishida K.-I."/>
            <person name="Kim E."/>
            <person name="Koreny L."/>
            <person name="Kroth P.G."/>
            <person name="Liu Y."/>
            <person name="Malik S.-B."/>
            <person name="Maier U.G."/>
            <person name="McRose D."/>
            <person name="Mock T."/>
            <person name="Neilson J.A."/>
            <person name="Onodera N.T."/>
            <person name="Poole A.M."/>
            <person name="Pritham E.J."/>
            <person name="Richards T.A."/>
            <person name="Rocap G."/>
            <person name="Roy S.W."/>
            <person name="Sarai C."/>
            <person name="Schaack S."/>
            <person name="Shirato S."/>
            <person name="Slamovits C.H."/>
            <person name="Spencer D.F."/>
            <person name="Suzuki S."/>
            <person name="Worden A.Z."/>
            <person name="Zauner S."/>
            <person name="Barry K."/>
            <person name="Bell C."/>
            <person name="Bharti A.K."/>
            <person name="Crow J.A."/>
            <person name="Grimwood J."/>
            <person name="Kramer R."/>
            <person name="Lindquist E."/>
            <person name="Lucas S."/>
            <person name="Salamov A."/>
            <person name="McFadden G.I."/>
            <person name="Lane C.E."/>
            <person name="Keeling P.J."/>
            <person name="Gray M.W."/>
            <person name="Grigoriev I.V."/>
            <person name="Archibald J.M."/>
        </authorList>
    </citation>
    <scope>NUCLEOTIDE SEQUENCE</scope>
    <source>
        <strain evidence="5">CCMP2712</strain>
    </source>
</reference>
<dbReference type="Gene3D" id="2.10.25.10">
    <property type="entry name" value="Laminin"/>
    <property type="match status" value="1"/>
</dbReference>
<protein>
    <recommendedName>
        <fullName evidence="2">EGF-like domain-containing protein</fullName>
    </recommendedName>
</protein>